<dbReference type="Proteomes" id="UP000501518">
    <property type="component" value="Chromosome"/>
</dbReference>
<dbReference type="AlphaFoldDB" id="A0A6G8KXK6"/>
<dbReference type="KEGG" id="blut:EW640_09820"/>
<proteinExistence type="predicted"/>
<feature type="compositionally biased region" description="Polar residues" evidence="1">
    <location>
        <begin position="181"/>
        <end position="190"/>
    </location>
</feature>
<dbReference type="GO" id="GO:0016747">
    <property type="term" value="F:acyltransferase activity, transferring groups other than amino-acyl groups"/>
    <property type="evidence" value="ECO:0007669"/>
    <property type="project" value="InterPro"/>
</dbReference>
<accession>A0A6G8KXK6</accession>
<keyword evidence="3" id="KW-0808">Transferase</keyword>
<dbReference type="Gene3D" id="3.40.630.30">
    <property type="match status" value="1"/>
</dbReference>
<name>A0A6G8KXK6_9MICO</name>
<evidence type="ECO:0000313" key="4">
    <source>
        <dbReference type="Proteomes" id="UP000501518"/>
    </source>
</evidence>
<dbReference type="RefSeq" id="WP_165883939.1">
    <property type="nucleotide sequence ID" value="NZ_CP035810.1"/>
</dbReference>
<evidence type="ECO:0000313" key="3">
    <source>
        <dbReference type="EMBL" id="QIN29538.1"/>
    </source>
</evidence>
<dbReference type="EMBL" id="CP035810">
    <property type="protein sequence ID" value="QIN29538.1"/>
    <property type="molecule type" value="Genomic_DNA"/>
</dbReference>
<dbReference type="InterPro" id="IPR000182">
    <property type="entry name" value="GNAT_dom"/>
</dbReference>
<feature type="domain" description="N-acetyltransferase" evidence="2">
    <location>
        <begin position="14"/>
        <end position="174"/>
    </location>
</feature>
<dbReference type="PROSITE" id="PS51186">
    <property type="entry name" value="GNAT"/>
    <property type="match status" value="1"/>
</dbReference>
<dbReference type="SUPFAM" id="SSF55729">
    <property type="entry name" value="Acyl-CoA N-acyltransferases (Nat)"/>
    <property type="match status" value="1"/>
</dbReference>
<dbReference type="PANTHER" id="PTHR43792">
    <property type="entry name" value="GNAT FAMILY, PUTATIVE (AFU_ORTHOLOGUE AFUA_3G00765)-RELATED-RELATED"/>
    <property type="match status" value="1"/>
</dbReference>
<dbReference type="Pfam" id="PF13302">
    <property type="entry name" value="Acetyltransf_3"/>
    <property type="match status" value="1"/>
</dbReference>
<dbReference type="InterPro" id="IPR016181">
    <property type="entry name" value="Acyl_CoA_acyltransferase"/>
</dbReference>
<sequence>MLDTALLPLRSERAVLRAMHTGDARAYAEGTVDASVREYAHLPEPEYTEASVAALIDGAISEGLERGDLAVLAIGDPSTGEFAGSLVLFDVTDDSVEVGFWVHPKHRGKGLAGAALSLAVILIQRSELTRLTARTVPENLASQRVLERAGFSRGDEVTDVAPSGEAVALLHYSRELVSADSTARRNTSTAEVFKDGDDRLEQEDQ</sequence>
<organism evidence="3 4">
    <name type="scientific">Brevibacterium luteolum</name>
    <dbReference type="NCBI Taxonomy" id="199591"/>
    <lineage>
        <taxon>Bacteria</taxon>
        <taxon>Bacillati</taxon>
        <taxon>Actinomycetota</taxon>
        <taxon>Actinomycetes</taxon>
        <taxon>Micrococcales</taxon>
        <taxon>Brevibacteriaceae</taxon>
        <taxon>Brevibacterium</taxon>
    </lineage>
</organism>
<gene>
    <name evidence="3" type="ORF">EW640_09820</name>
</gene>
<evidence type="ECO:0000259" key="2">
    <source>
        <dbReference type="PROSITE" id="PS51186"/>
    </source>
</evidence>
<dbReference type="InterPro" id="IPR051531">
    <property type="entry name" value="N-acetyltransferase"/>
</dbReference>
<reference evidence="3 4" key="1">
    <citation type="submission" date="2019-02" db="EMBL/GenBank/DDBJ databases">
        <title>Complete Genome Sequence and Methylome Analysis of Brevibacterium luteolum NEB1784.</title>
        <authorList>
            <person name="Fomenkov A."/>
            <person name="Roberts R.J."/>
        </authorList>
    </citation>
    <scope>NUCLEOTIDE SEQUENCE [LARGE SCALE GENOMIC DNA]</scope>
    <source>
        <strain evidence="3 4">NEB1784</strain>
    </source>
</reference>
<feature type="region of interest" description="Disordered" evidence="1">
    <location>
        <begin position="181"/>
        <end position="205"/>
    </location>
</feature>
<evidence type="ECO:0000256" key="1">
    <source>
        <dbReference type="SAM" id="MobiDB-lite"/>
    </source>
</evidence>
<protein>
    <submittedName>
        <fullName evidence="3">N-acetyltransferase</fullName>
    </submittedName>
</protein>